<evidence type="ECO:0000259" key="1">
    <source>
        <dbReference type="Pfam" id="PF03161"/>
    </source>
</evidence>
<name>A0A6A6EXC2_9PEZI</name>
<organism evidence="2 3">
    <name type="scientific">Cercospora zeae-maydis SCOH1-5</name>
    <dbReference type="NCBI Taxonomy" id="717836"/>
    <lineage>
        <taxon>Eukaryota</taxon>
        <taxon>Fungi</taxon>
        <taxon>Dikarya</taxon>
        <taxon>Ascomycota</taxon>
        <taxon>Pezizomycotina</taxon>
        <taxon>Dothideomycetes</taxon>
        <taxon>Dothideomycetidae</taxon>
        <taxon>Mycosphaerellales</taxon>
        <taxon>Mycosphaerellaceae</taxon>
        <taxon>Cercospora</taxon>
    </lineage>
</organism>
<proteinExistence type="predicted"/>
<dbReference type="SUPFAM" id="SSF55608">
    <property type="entry name" value="Homing endonucleases"/>
    <property type="match status" value="1"/>
</dbReference>
<feature type="domain" description="Homing endonuclease LAGLIDADG" evidence="1">
    <location>
        <begin position="97"/>
        <end position="161"/>
    </location>
</feature>
<evidence type="ECO:0000313" key="2">
    <source>
        <dbReference type="EMBL" id="KAF2206112.1"/>
    </source>
</evidence>
<dbReference type="Pfam" id="PF03161">
    <property type="entry name" value="LAGLIDADG_2"/>
    <property type="match status" value="2"/>
</dbReference>
<reference evidence="2" key="1">
    <citation type="journal article" date="2020" name="Stud. Mycol.">
        <title>101 Dothideomycetes genomes: a test case for predicting lifestyles and emergence of pathogens.</title>
        <authorList>
            <person name="Haridas S."/>
            <person name="Albert R."/>
            <person name="Binder M."/>
            <person name="Bloem J."/>
            <person name="Labutti K."/>
            <person name="Salamov A."/>
            <person name="Andreopoulos B."/>
            <person name="Baker S."/>
            <person name="Barry K."/>
            <person name="Bills G."/>
            <person name="Bluhm B."/>
            <person name="Cannon C."/>
            <person name="Castanera R."/>
            <person name="Culley D."/>
            <person name="Daum C."/>
            <person name="Ezra D."/>
            <person name="Gonzalez J."/>
            <person name="Henrissat B."/>
            <person name="Kuo A."/>
            <person name="Liang C."/>
            <person name="Lipzen A."/>
            <person name="Lutzoni F."/>
            <person name="Magnuson J."/>
            <person name="Mondo S."/>
            <person name="Nolan M."/>
            <person name="Ohm R."/>
            <person name="Pangilinan J."/>
            <person name="Park H.-J."/>
            <person name="Ramirez L."/>
            <person name="Alfaro M."/>
            <person name="Sun H."/>
            <person name="Tritt A."/>
            <person name="Yoshinaga Y."/>
            <person name="Zwiers L.-H."/>
            <person name="Turgeon B."/>
            <person name="Goodwin S."/>
            <person name="Spatafora J."/>
            <person name="Crous P."/>
            <person name="Grigoriev I."/>
        </authorList>
    </citation>
    <scope>NUCLEOTIDE SEQUENCE</scope>
    <source>
        <strain evidence="2">SCOH1-5</strain>
    </source>
</reference>
<dbReference type="OrthoDB" id="2888667at2759"/>
<dbReference type="Gene3D" id="3.10.28.10">
    <property type="entry name" value="Homing endonucleases"/>
    <property type="match status" value="1"/>
</dbReference>
<dbReference type="GO" id="GO:0004519">
    <property type="term" value="F:endonuclease activity"/>
    <property type="evidence" value="ECO:0007669"/>
    <property type="project" value="InterPro"/>
</dbReference>
<protein>
    <recommendedName>
        <fullName evidence="1">Homing endonuclease LAGLIDADG domain-containing protein</fullName>
    </recommendedName>
</protein>
<gene>
    <name evidence="2" type="ORF">CERZMDRAFT_115911</name>
</gene>
<dbReference type="Proteomes" id="UP000799539">
    <property type="component" value="Unassembled WGS sequence"/>
</dbReference>
<keyword evidence="3" id="KW-1185">Reference proteome</keyword>
<dbReference type="AlphaFoldDB" id="A0A6A6EXC2"/>
<dbReference type="InterPro" id="IPR027434">
    <property type="entry name" value="Homing_endonucl"/>
</dbReference>
<accession>A0A6A6EXC2</accession>
<dbReference type="EMBL" id="ML993371">
    <property type="protein sequence ID" value="KAF2206112.1"/>
    <property type="molecule type" value="Genomic_DNA"/>
</dbReference>
<sequence length="178" mass="20200">MRFTYKASNSYISKKISRLKGKYRIGPHDHEVLSIIFGSLLGDAHGEKRQSGTGTRITFYQESSHIEYMLFIHKLLSGLGYCNTRVPVIGTRLGSGAIWIMDDGGKVGKALKFSSHFFAYEDCLKLVNALNVNFSIKSSIQSAGTENQHIIYVHKESMNKLREIVNPYMVKNMRYKID</sequence>
<feature type="domain" description="Homing endonuclease LAGLIDADG" evidence="1">
    <location>
        <begin position="34"/>
        <end position="89"/>
    </location>
</feature>
<evidence type="ECO:0000313" key="3">
    <source>
        <dbReference type="Proteomes" id="UP000799539"/>
    </source>
</evidence>
<dbReference type="InterPro" id="IPR004860">
    <property type="entry name" value="LAGLIDADG_dom"/>
</dbReference>